<dbReference type="RefSeq" id="WP_107583573.1">
    <property type="nucleotide sequence ID" value="NZ_PZJJ01000003.1"/>
</dbReference>
<dbReference type="EMBL" id="PZJJ01000003">
    <property type="protein sequence ID" value="PTL39985.1"/>
    <property type="molecule type" value="Genomic_DNA"/>
</dbReference>
<evidence type="ECO:0008006" key="3">
    <source>
        <dbReference type="Google" id="ProtNLM"/>
    </source>
</evidence>
<proteinExistence type="predicted"/>
<comment type="caution">
    <text evidence="1">The sequence shown here is derived from an EMBL/GenBank/DDBJ whole genome shotgun (WGS) entry which is preliminary data.</text>
</comment>
<dbReference type="Proteomes" id="UP000240509">
    <property type="component" value="Unassembled WGS sequence"/>
</dbReference>
<evidence type="ECO:0000313" key="2">
    <source>
        <dbReference type="Proteomes" id="UP000240509"/>
    </source>
</evidence>
<keyword evidence="2" id="KW-1185">Reference proteome</keyword>
<sequence>MKIIFISFLFMIVCTSGCGSENIYDSLPELADSDNLHAVVFIEDIDDEANHAYFDALLAINAPSSMETHVMPAGENEAAAEHFQVESYPSLVLIEKEDVRLKIEGSNPFDFIQQKLYSEVNKFTSEREEILPKRSEET</sequence>
<reference evidence="1 2" key="1">
    <citation type="submission" date="2018-03" db="EMBL/GenBank/DDBJ databases">
        <title>Alkalicoccus saliphilus sp. nov., isolated from a mineral pool.</title>
        <authorList>
            <person name="Zhao B."/>
        </authorList>
    </citation>
    <scope>NUCLEOTIDE SEQUENCE [LARGE SCALE GENOMIC DNA]</scope>
    <source>
        <strain evidence="1 2">6AG</strain>
    </source>
</reference>
<dbReference type="OrthoDB" id="2864505at2"/>
<gene>
    <name evidence="1" type="ORF">C6Y45_03160</name>
</gene>
<evidence type="ECO:0000313" key="1">
    <source>
        <dbReference type="EMBL" id="PTL39985.1"/>
    </source>
</evidence>
<name>A0A2T4U9B8_9BACI</name>
<dbReference type="AlphaFoldDB" id="A0A2T4U9B8"/>
<protein>
    <recommendedName>
        <fullName evidence="3">Small peptidoglycan-associated lipoprotein</fullName>
    </recommendedName>
</protein>
<accession>A0A2T4U9B8</accession>
<organism evidence="1 2">
    <name type="scientific">Alkalicoccus saliphilus</name>
    <dbReference type="NCBI Taxonomy" id="200989"/>
    <lineage>
        <taxon>Bacteria</taxon>
        <taxon>Bacillati</taxon>
        <taxon>Bacillota</taxon>
        <taxon>Bacilli</taxon>
        <taxon>Bacillales</taxon>
        <taxon>Bacillaceae</taxon>
        <taxon>Alkalicoccus</taxon>
    </lineage>
</organism>